<organism evidence="2 3">
    <name type="scientific">Brevirhabdus pacifica</name>
    <dbReference type="NCBI Taxonomy" id="1267768"/>
    <lineage>
        <taxon>Bacteria</taxon>
        <taxon>Pseudomonadati</taxon>
        <taxon>Pseudomonadota</taxon>
        <taxon>Alphaproteobacteria</taxon>
        <taxon>Rhodobacterales</taxon>
        <taxon>Paracoccaceae</taxon>
        <taxon>Brevirhabdus</taxon>
    </lineage>
</organism>
<dbReference type="RefSeq" id="WP_076978973.1">
    <property type="nucleotide sequence ID" value="NZ_CP019124.1"/>
</dbReference>
<accession>A0A2M9DFD3</accession>
<accession>A0A1U7DG19</accession>
<reference evidence="2 3" key="1">
    <citation type="submission" date="2017-01" db="EMBL/GenBank/DDBJ databases">
        <title>Genomic analysis of Xuhuaishuia manganoxidans DY6-4.</title>
        <authorList>
            <person name="Wang X."/>
        </authorList>
    </citation>
    <scope>NUCLEOTIDE SEQUENCE [LARGE SCALE GENOMIC DNA]</scope>
    <source>
        <strain evidence="2 3">DY6-4</strain>
    </source>
</reference>
<gene>
    <name evidence="2" type="ORF">BV394_03740</name>
</gene>
<proteinExistence type="predicted"/>
<evidence type="ECO:0000313" key="3">
    <source>
        <dbReference type="Proteomes" id="UP000187266"/>
    </source>
</evidence>
<name>A0A1U7DG19_9RHOB</name>
<dbReference type="CDD" id="cd06532">
    <property type="entry name" value="Glyco_transf_25"/>
    <property type="match status" value="1"/>
</dbReference>
<evidence type="ECO:0000313" key="2">
    <source>
        <dbReference type="EMBL" id="APX88950.1"/>
    </source>
</evidence>
<evidence type="ECO:0000259" key="1">
    <source>
        <dbReference type="Pfam" id="PF01755"/>
    </source>
</evidence>
<dbReference type="EMBL" id="CP019124">
    <property type="protein sequence ID" value="APX88950.1"/>
    <property type="molecule type" value="Genomic_DNA"/>
</dbReference>
<dbReference type="Proteomes" id="UP000187266">
    <property type="component" value="Chromosome"/>
</dbReference>
<dbReference type="OrthoDB" id="259382at2"/>
<keyword evidence="3" id="KW-1185">Reference proteome</keyword>
<sequence length="274" mass="29851">MSQAIPIHVINLARRPDRMERLAAHLQERGLEWQRQDAVDAASAPPEALDEVIAASGPLGALGNGDRACTASHFAAWQSFLDGPAGHAMFMEDDVFLAEDTAGLLADTGWIPEGADVIKLEKFGDGSSRLLLGGPVADLPGGRALYRLMSRHVGGGAYILSRRGAEAALGMRGRTRVPIDHMLFNANLSVFARRHAALLVVPAMATQRNWAYNSDIAALGKAARPKGWALRWRKLRRGWFEVNRLPRQLYWLAAGRGKLVDYRFAETPPEGGKG</sequence>
<dbReference type="AlphaFoldDB" id="A0A1U7DG19"/>
<dbReference type="InterPro" id="IPR002654">
    <property type="entry name" value="Glyco_trans_25"/>
</dbReference>
<feature type="domain" description="Glycosyl transferase family 25" evidence="1">
    <location>
        <begin position="5"/>
        <end position="182"/>
    </location>
</feature>
<dbReference type="STRING" id="1267768.BV394_03740"/>
<protein>
    <recommendedName>
        <fullName evidence="1">Glycosyl transferase family 25 domain-containing protein</fullName>
    </recommendedName>
</protein>
<dbReference type="Pfam" id="PF01755">
    <property type="entry name" value="Glyco_transf_25"/>
    <property type="match status" value="1"/>
</dbReference>